<evidence type="ECO:0000259" key="2">
    <source>
        <dbReference type="Pfam" id="PF01266"/>
    </source>
</evidence>
<dbReference type="Proteomes" id="UP000249453">
    <property type="component" value="Unassembled WGS sequence"/>
</dbReference>
<dbReference type="InterPro" id="IPR006076">
    <property type="entry name" value="FAD-dep_OxRdtase"/>
</dbReference>
<comment type="caution">
    <text evidence="3">The sequence shown here is derived from an EMBL/GenBank/DDBJ whole genome shotgun (WGS) entry which is preliminary data.</text>
</comment>
<evidence type="ECO:0000313" key="3">
    <source>
        <dbReference type="EMBL" id="RAK28195.1"/>
    </source>
</evidence>
<dbReference type="GO" id="GO:0016491">
    <property type="term" value="F:oxidoreductase activity"/>
    <property type="evidence" value="ECO:0007669"/>
    <property type="project" value="UniProtKB-KW"/>
</dbReference>
<dbReference type="Gene3D" id="3.50.50.60">
    <property type="entry name" value="FAD/NAD(P)-binding domain"/>
    <property type="match status" value="1"/>
</dbReference>
<evidence type="ECO:0000256" key="1">
    <source>
        <dbReference type="ARBA" id="ARBA00023002"/>
    </source>
</evidence>
<accession>A0A364JUL9</accession>
<organism evidence="3 4">
    <name type="scientific">Falsochrobactrum ovis</name>
    <dbReference type="NCBI Taxonomy" id="1293442"/>
    <lineage>
        <taxon>Bacteria</taxon>
        <taxon>Pseudomonadati</taxon>
        <taxon>Pseudomonadota</taxon>
        <taxon>Alphaproteobacteria</taxon>
        <taxon>Hyphomicrobiales</taxon>
        <taxon>Brucellaceae</taxon>
        <taxon>Falsochrobactrum</taxon>
    </lineage>
</organism>
<protein>
    <submittedName>
        <fullName evidence="3">Glycine/D-amino acid oxidase-like deaminating enzyme</fullName>
    </submittedName>
</protein>
<evidence type="ECO:0000313" key="4">
    <source>
        <dbReference type="Proteomes" id="UP000249453"/>
    </source>
</evidence>
<keyword evidence="4" id="KW-1185">Reference proteome</keyword>
<feature type="domain" description="FAD dependent oxidoreductase" evidence="2">
    <location>
        <begin position="54"/>
        <end position="406"/>
    </location>
</feature>
<reference evidence="3 4" key="1">
    <citation type="submission" date="2018-06" db="EMBL/GenBank/DDBJ databases">
        <title>Genomic Encyclopedia of Type Strains, Phase IV (KMG-IV): sequencing the most valuable type-strain genomes for metagenomic binning, comparative biology and taxonomic classification.</title>
        <authorList>
            <person name="Goeker M."/>
        </authorList>
    </citation>
    <scope>NUCLEOTIDE SEQUENCE [LARGE SCALE GENOMIC DNA]</scope>
    <source>
        <strain evidence="3 4">DSM 26720</strain>
    </source>
</reference>
<dbReference type="PANTHER" id="PTHR13847">
    <property type="entry name" value="SARCOSINE DEHYDROGENASE-RELATED"/>
    <property type="match status" value="1"/>
</dbReference>
<keyword evidence="1" id="KW-0560">Oxidoreductase</keyword>
<gene>
    <name evidence="3" type="ORF">C7374_10796</name>
</gene>
<dbReference type="PANTHER" id="PTHR13847:SF281">
    <property type="entry name" value="FAD DEPENDENT OXIDOREDUCTASE DOMAIN-CONTAINING PROTEIN"/>
    <property type="match status" value="1"/>
</dbReference>
<dbReference type="SUPFAM" id="SSF51905">
    <property type="entry name" value="FAD/NAD(P)-binding domain"/>
    <property type="match status" value="1"/>
</dbReference>
<name>A0A364JUL9_9HYPH</name>
<dbReference type="Gene3D" id="3.30.9.10">
    <property type="entry name" value="D-Amino Acid Oxidase, subunit A, domain 2"/>
    <property type="match status" value="1"/>
</dbReference>
<dbReference type="PRINTS" id="PR00411">
    <property type="entry name" value="PNDRDTASEI"/>
</dbReference>
<proteinExistence type="predicted"/>
<sequence>MEREIDDADTIGTVRITIKRLPRMLNDPRSHGLWEKTAPAAPKTTALQGDVTADVVIVGGGFTGLSAALHLAEKGVKAVVLEGVEIGFGGSGRNVGLVNAGMWVMPDDLPGVLGQKYGDRLLDVLGNAPKLVFDLIEKHKIACEVEKQGTLHCAVGKKGMKELEERYEQWARRGANVELLDAQETESKLGTKAYASSLLDLRAGTIQPLAYVRGLGHAAIAAGAQVFTRSPVTSAAEENGKWVVRTAQGSVRADWVIVATNAYTKAPWAEVRAELVHLPYFNMATKPLSDSLKKTILPERQGVWDTKEVLSSYRFDQQGRLVFGSVGALRNTGVAVHRAWAKKALKRIYPQIGDVEFETEWYGKIGMTNDSLPKYHRLGRNVVGFSGYNGRGIAPGTVFGKFLAQLVSGEITEADLPLPVTDPKEQSFRSLREAYYEAGAQIAHVGEMII</sequence>
<dbReference type="GO" id="GO:0005737">
    <property type="term" value="C:cytoplasm"/>
    <property type="evidence" value="ECO:0007669"/>
    <property type="project" value="TreeGrafter"/>
</dbReference>
<dbReference type="InterPro" id="IPR036188">
    <property type="entry name" value="FAD/NAD-bd_sf"/>
</dbReference>
<dbReference type="EMBL" id="QLMK01000007">
    <property type="protein sequence ID" value="RAK28195.1"/>
    <property type="molecule type" value="Genomic_DNA"/>
</dbReference>
<dbReference type="Pfam" id="PF01266">
    <property type="entry name" value="DAO"/>
    <property type="match status" value="1"/>
</dbReference>
<dbReference type="AlphaFoldDB" id="A0A364JUL9"/>